<feature type="chain" id="PRO_5025672447" description="Hydrophobic surface binding protein" evidence="1">
    <location>
        <begin position="19"/>
        <end position="179"/>
    </location>
</feature>
<dbReference type="OrthoDB" id="3485059at2759"/>
<dbReference type="PANTHER" id="PTHR38123:SF4">
    <property type="entry name" value="CELL WALL GALACTOMANNOPROTEIN, PUTATIVE (AFU_ORTHOLOGUE AFUA_4G00870)-RELATED"/>
    <property type="match status" value="1"/>
</dbReference>
<dbReference type="GO" id="GO:0005576">
    <property type="term" value="C:extracellular region"/>
    <property type="evidence" value="ECO:0007669"/>
    <property type="project" value="TreeGrafter"/>
</dbReference>
<organism evidence="2 3">
    <name type="scientific">Pseudovirgaria hyperparasitica</name>
    <dbReference type="NCBI Taxonomy" id="470096"/>
    <lineage>
        <taxon>Eukaryota</taxon>
        <taxon>Fungi</taxon>
        <taxon>Dikarya</taxon>
        <taxon>Ascomycota</taxon>
        <taxon>Pezizomycotina</taxon>
        <taxon>Dothideomycetes</taxon>
        <taxon>Dothideomycetes incertae sedis</taxon>
        <taxon>Acrospermales</taxon>
        <taxon>Acrospermaceae</taxon>
        <taxon>Pseudovirgaria</taxon>
    </lineage>
</organism>
<reference evidence="2" key="1">
    <citation type="journal article" date="2020" name="Stud. Mycol.">
        <title>101 Dothideomycetes genomes: a test case for predicting lifestyles and emergence of pathogens.</title>
        <authorList>
            <person name="Haridas S."/>
            <person name="Albert R."/>
            <person name="Binder M."/>
            <person name="Bloem J."/>
            <person name="Labutti K."/>
            <person name="Salamov A."/>
            <person name="Andreopoulos B."/>
            <person name="Baker S."/>
            <person name="Barry K."/>
            <person name="Bills G."/>
            <person name="Bluhm B."/>
            <person name="Cannon C."/>
            <person name="Castanera R."/>
            <person name="Culley D."/>
            <person name="Daum C."/>
            <person name="Ezra D."/>
            <person name="Gonzalez J."/>
            <person name="Henrissat B."/>
            <person name="Kuo A."/>
            <person name="Liang C."/>
            <person name="Lipzen A."/>
            <person name="Lutzoni F."/>
            <person name="Magnuson J."/>
            <person name="Mondo S."/>
            <person name="Nolan M."/>
            <person name="Ohm R."/>
            <person name="Pangilinan J."/>
            <person name="Park H.-J."/>
            <person name="Ramirez L."/>
            <person name="Alfaro M."/>
            <person name="Sun H."/>
            <person name="Tritt A."/>
            <person name="Yoshinaga Y."/>
            <person name="Zwiers L.-H."/>
            <person name="Turgeon B."/>
            <person name="Goodwin S."/>
            <person name="Spatafora J."/>
            <person name="Crous P."/>
            <person name="Grigoriev I."/>
        </authorList>
    </citation>
    <scope>NUCLEOTIDE SEQUENCE</scope>
    <source>
        <strain evidence="2">CBS 121739</strain>
    </source>
</reference>
<evidence type="ECO:0000256" key="1">
    <source>
        <dbReference type="SAM" id="SignalP"/>
    </source>
</evidence>
<gene>
    <name evidence="2" type="ORF">EJ05DRAFT_500211</name>
</gene>
<sequence>MQFSTALAFLAASSVVSGLTVTKRDAATVGADIDTIASDVSKVQKDVDSFNGDAFGALTIYLDSMTLDEAIKKGANDSANSAPFTEDESSTIAGKVLDLQPKVDKVLDSLIAKKDKFQTAIFGFPATPIVKMTLQTLRTDTADFGSKASAKLTPDFQEVAPIVLQEIDDKFAQAIAAFS</sequence>
<feature type="signal peptide" evidence="1">
    <location>
        <begin position="1"/>
        <end position="18"/>
    </location>
</feature>
<dbReference type="AlphaFoldDB" id="A0A6A6W825"/>
<dbReference type="Gene3D" id="1.20.1280.140">
    <property type="match status" value="1"/>
</dbReference>
<keyword evidence="1" id="KW-0732">Signal</keyword>
<evidence type="ECO:0008006" key="4">
    <source>
        <dbReference type="Google" id="ProtNLM"/>
    </source>
</evidence>
<keyword evidence="3" id="KW-1185">Reference proteome</keyword>
<dbReference type="EMBL" id="ML996571">
    <property type="protein sequence ID" value="KAF2758695.1"/>
    <property type="molecule type" value="Genomic_DNA"/>
</dbReference>
<evidence type="ECO:0000313" key="3">
    <source>
        <dbReference type="Proteomes" id="UP000799437"/>
    </source>
</evidence>
<dbReference type="RefSeq" id="XP_033601146.1">
    <property type="nucleotide sequence ID" value="XM_033746961.1"/>
</dbReference>
<dbReference type="InterPro" id="IPR021054">
    <property type="entry name" value="Cell_wall_mannoprotein_1"/>
</dbReference>
<dbReference type="Pfam" id="PF12296">
    <property type="entry name" value="HsbA"/>
    <property type="match status" value="1"/>
</dbReference>
<accession>A0A6A6W825</accession>
<evidence type="ECO:0000313" key="2">
    <source>
        <dbReference type="EMBL" id="KAF2758695.1"/>
    </source>
</evidence>
<name>A0A6A6W825_9PEZI</name>
<dbReference type="PANTHER" id="PTHR38123">
    <property type="entry name" value="CELL WALL SERINE-THREONINE-RICH GALACTOMANNOPROTEIN MP1 (AFU_ORTHOLOGUE AFUA_4G03240)"/>
    <property type="match status" value="1"/>
</dbReference>
<proteinExistence type="predicted"/>
<dbReference type="GeneID" id="54488015"/>
<protein>
    <recommendedName>
        <fullName evidence="4">Hydrophobic surface binding protein</fullName>
    </recommendedName>
</protein>
<dbReference type="Proteomes" id="UP000799437">
    <property type="component" value="Unassembled WGS sequence"/>
</dbReference>